<feature type="transmembrane region" description="Helical" evidence="5">
    <location>
        <begin position="272"/>
        <end position="296"/>
    </location>
</feature>
<proteinExistence type="predicted"/>
<dbReference type="EMBL" id="HACG01027234">
    <property type="protein sequence ID" value="CEK74099.1"/>
    <property type="molecule type" value="Transcribed_RNA"/>
</dbReference>
<dbReference type="GO" id="GO:0060076">
    <property type="term" value="C:excitatory synapse"/>
    <property type="evidence" value="ECO:0007669"/>
    <property type="project" value="TreeGrafter"/>
</dbReference>
<dbReference type="PROSITE" id="PS50850">
    <property type="entry name" value="MFS"/>
    <property type="match status" value="1"/>
</dbReference>
<keyword evidence="2 5" id="KW-0812">Transmembrane</keyword>
<dbReference type="InterPro" id="IPR020846">
    <property type="entry name" value="MFS_dom"/>
</dbReference>
<dbReference type="AlphaFoldDB" id="A0A0B6ZZN4"/>
<dbReference type="PANTHER" id="PTHR11662:SF456">
    <property type="entry name" value="VESICULAR GLUTAMATE TRANSPORTER, ISOFORM A"/>
    <property type="match status" value="1"/>
</dbReference>
<evidence type="ECO:0000256" key="1">
    <source>
        <dbReference type="ARBA" id="ARBA00004141"/>
    </source>
</evidence>
<evidence type="ECO:0000256" key="3">
    <source>
        <dbReference type="ARBA" id="ARBA00022989"/>
    </source>
</evidence>
<sequence length="525" mass="56944">FALMATHISFYNSSSTNSSSPEGTSLFPNCTTTGTSRSKEVDWSGSTVSLFHTAYFAGQLVMSIPAGALAMKCSPKRLFGLTILSSSVLQMLLPIATDVHVWLTFVIRTVQGMLEATSVPAMNAVISAWAPKHEKARLINFAYSGVYLSPAIAMFATGATSCYVSWDSIMYIYGSVGAAWCILWMMVIASSPATHPRILEEEQKLLTNNGISTSVKSTSNQQVPWCKFFTSLPMLAIWVAAFCRNFIFGLLITEVQQYYKDVYNLPASMNGLLSGVPQIFMVVFMLAGACIFDMLVKRDLLSVTNTRKLAQCLGFGIQGICTLAVGFVDDHILAFVLLSVGVAFSGFAISGYQTNPLDLAPQYAGPLTGISRTGMLGSVISTLLASVLTGTTHSLGAWQQMFIIAGTIHLAGVIFYAIFASGNLQSWAQSSESRTIEAPAATTYGSSSCVNNIINDVASNDKTYEYLDYSSQSEEDIGRQTDNTKIDNKDAAVITVDSSIEVREHKNQYAYGPIRDSYLEKLTKK</sequence>
<feature type="domain" description="Major facilitator superfamily (MFS) profile" evidence="6">
    <location>
        <begin position="1"/>
        <end position="424"/>
    </location>
</feature>
<dbReference type="InterPro" id="IPR036259">
    <property type="entry name" value="MFS_trans_sf"/>
</dbReference>
<feature type="transmembrane region" description="Helical" evidence="5">
    <location>
        <begin position="332"/>
        <end position="352"/>
    </location>
</feature>
<evidence type="ECO:0000259" key="6">
    <source>
        <dbReference type="PROSITE" id="PS50850"/>
    </source>
</evidence>
<dbReference type="InterPro" id="IPR011701">
    <property type="entry name" value="MFS"/>
</dbReference>
<feature type="transmembrane region" description="Helical" evidence="5">
    <location>
        <begin position="232"/>
        <end position="252"/>
    </location>
</feature>
<dbReference type="GO" id="GO:0030672">
    <property type="term" value="C:synaptic vesicle membrane"/>
    <property type="evidence" value="ECO:0007669"/>
    <property type="project" value="TreeGrafter"/>
</dbReference>
<feature type="transmembrane region" description="Helical" evidence="5">
    <location>
        <begin position="50"/>
        <end position="71"/>
    </location>
</feature>
<evidence type="ECO:0000256" key="4">
    <source>
        <dbReference type="ARBA" id="ARBA00023136"/>
    </source>
</evidence>
<feature type="transmembrane region" description="Helical" evidence="5">
    <location>
        <begin position="308"/>
        <end position="326"/>
    </location>
</feature>
<feature type="transmembrane region" description="Helical" evidence="5">
    <location>
        <begin position="169"/>
        <end position="189"/>
    </location>
</feature>
<dbReference type="GO" id="GO:0050803">
    <property type="term" value="P:regulation of synapse structure or activity"/>
    <property type="evidence" value="ECO:0007669"/>
    <property type="project" value="TreeGrafter"/>
</dbReference>
<feature type="transmembrane region" description="Helical" evidence="5">
    <location>
        <begin position="397"/>
        <end position="419"/>
    </location>
</feature>
<dbReference type="GO" id="GO:0005313">
    <property type="term" value="F:L-glutamate transmembrane transporter activity"/>
    <property type="evidence" value="ECO:0007669"/>
    <property type="project" value="TreeGrafter"/>
</dbReference>
<feature type="transmembrane region" description="Helical" evidence="5">
    <location>
        <begin position="138"/>
        <end position="157"/>
    </location>
</feature>
<evidence type="ECO:0000313" key="7">
    <source>
        <dbReference type="EMBL" id="CEK74099.1"/>
    </source>
</evidence>
<feature type="non-terminal residue" evidence="7">
    <location>
        <position position="1"/>
    </location>
</feature>
<accession>A0A0B6ZZN4</accession>
<protein>
    <recommendedName>
        <fullName evidence="6">Major facilitator superfamily (MFS) profile domain-containing protein</fullName>
    </recommendedName>
</protein>
<dbReference type="GO" id="GO:0035249">
    <property type="term" value="P:synaptic transmission, glutamatergic"/>
    <property type="evidence" value="ECO:0007669"/>
    <property type="project" value="TreeGrafter"/>
</dbReference>
<gene>
    <name evidence="7" type="primary">ORF89640</name>
</gene>
<evidence type="ECO:0000256" key="5">
    <source>
        <dbReference type="SAM" id="Phobius"/>
    </source>
</evidence>
<dbReference type="SUPFAM" id="SSF103473">
    <property type="entry name" value="MFS general substrate transporter"/>
    <property type="match status" value="1"/>
</dbReference>
<feature type="transmembrane region" description="Helical" evidence="5">
    <location>
        <begin position="373"/>
        <end position="391"/>
    </location>
</feature>
<keyword evidence="3 5" id="KW-1133">Transmembrane helix</keyword>
<evidence type="ECO:0000256" key="2">
    <source>
        <dbReference type="ARBA" id="ARBA00022692"/>
    </source>
</evidence>
<name>A0A0B6ZZN4_9EUPU</name>
<dbReference type="InterPro" id="IPR050382">
    <property type="entry name" value="MFS_Na/Anion_cotransporter"/>
</dbReference>
<keyword evidence="4 5" id="KW-0472">Membrane</keyword>
<reference evidence="7" key="1">
    <citation type="submission" date="2014-12" db="EMBL/GenBank/DDBJ databases">
        <title>Insight into the proteome of Arion vulgaris.</title>
        <authorList>
            <person name="Aradska J."/>
            <person name="Bulat T."/>
            <person name="Smidak R."/>
            <person name="Sarate P."/>
            <person name="Gangsoo J."/>
            <person name="Sialana F."/>
            <person name="Bilban M."/>
            <person name="Lubec G."/>
        </authorList>
    </citation>
    <scope>NUCLEOTIDE SEQUENCE</scope>
    <source>
        <tissue evidence="7">Skin</tissue>
    </source>
</reference>
<dbReference type="Pfam" id="PF07690">
    <property type="entry name" value="MFS_1"/>
    <property type="match status" value="1"/>
</dbReference>
<feature type="non-terminal residue" evidence="7">
    <location>
        <position position="525"/>
    </location>
</feature>
<dbReference type="GO" id="GO:0005326">
    <property type="term" value="F:neurotransmitter transmembrane transporter activity"/>
    <property type="evidence" value="ECO:0007669"/>
    <property type="project" value="TreeGrafter"/>
</dbReference>
<dbReference type="Gene3D" id="1.20.1250.20">
    <property type="entry name" value="MFS general substrate transporter like domains"/>
    <property type="match status" value="2"/>
</dbReference>
<dbReference type="FunFam" id="1.20.1250.20:FF:000532">
    <property type="entry name" value="SLC (SoLute Carrier) homolog"/>
    <property type="match status" value="1"/>
</dbReference>
<comment type="subcellular location">
    <subcellularLocation>
        <location evidence="1">Membrane</location>
        <topology evidence="1">Multi-pass membrane protein</topology>
    </subcellularLocation>
</comment>
<organism evidence="7">
    <name type="scientific">Arion vulgaris</name>
    <dbReference type="NCBI Taxonomy" id="1028688"/>
    <lineage>
        <taxon>Eukaryota</taxon>
        <taxon>Metazoa</taxon>
        <taxon>Spiralia</taxon>
        <taxon>Lophotrochozoa</taxon>
        <taxon>Mollusca</taxon>
        <taxon>Gastropoda</taxon>
        <taxon>Heterobranchia</taxon>
        <taxon>Euthyneura</taxon>
        <taxon>Panpulmonata</taxon>
        <taxon>Eupulmonata</taxon>
        <taxon>Stylommatophora</taxon>
        <taxon>Helicina</taxon>
        <taxon>Arionoidea</taxon>
        <taxon>Arionidae</taxon>
        <taxon>Arion</taxon>
    </lineage>
</organism>
<dbReference type="PANTHER" id="PTHR11662">
    <property type="entry name" value="SOLUTE CARRIER FAMILY 17"/>
    <property type="match status" value="1"/>
</dbReference>
<dbReference type="GO" id="GO:0098700">
    <property type="term" value="P:neurotransmitter loading into synaptic vesicle"/>
    <property type="evidence" value="ECO:0007669"/>
    <property type="project" value="TreeGrafter"/>
</dbReference>